<sequence length="411" mass="46403">MPISGDITAYVGQVPQYGAGDLLMLWNYLHRKLIVIEAIGLQDGKDPAYGEQKLIHLWVGKIQSLLDTIDFEHGDSWAYIIDRPSGPRIIQRSREHYRIPCDFLWAPRVDLSEIEITSLMYWGRGFGRGLWRGKEVDIQIACNDGALTLIERETRGIKALQGMDLTYELIAHIFHGDLLFGIMTESSRLARPVQVTDRAIVFAAMAKLERAFMLHAFPEYDGSASDQHIVIDEHGRVRLLDLFALEYYTPHQRKKLEEDAEEYHWKRLRVLFEDVLPYSPSEGPMGFMKPASIVLAKTPSPDRLLVIPVRFEGGLRAYLTQNEDDNRRRKKSSKTTRGKSKTLTIGTSPVGPKLGPKANHLVISRTARNVELGAPPPYSEFSPPHRSANVRLVMLAPEPEDVGGASIVELE</sequence>
<gene>
    <name evidence="2" type="ORF">MVEN_00313900</name>
</gene>
<comment type="caution">
    <text evidence="2">The sequence shown here is derived from an EMBL/GenBank/DDBJ whole genome shotgun (WGS) entry which is preliminary data.</text>
</comment>
<protein>
    <submittedName>
        <fullName evidence="2">Uncharacterized protein</fullName>
    </submittedName>
</protein>
<reference evidence="2" key="1">
    <citation type="submission" date="2020-05" db="EMBL/GenBank/DDBJ databases">
        <title>Mycena genomes resolve the evolution of fungal bioluminescence.</title>
        <authorList>
            <person name="Tsai I.J."/>
        </authorList>
    </citation>
    <scope>NUCLEOTIDE SEQUENCE</scope>
    <source>
        <strain evidence="2">CCC161011</strain>
    </source>
</reference>
<dbReference type="Proteomes" id="UP000620124">
    <property type="component" value="Unassembled WGS sequence"/>
</dbReference>
<evidence type="ECO:0000313" key="3">
    <source>
        <dbReference type="Proteomes" id="UP000620124"/>
    </source>
</evidence>
<dbReference type="EMBL" id="JACAZI010000002">
    <property type="protein sequence ID" value="KAF7369812.1"/>
    <property type="molecule type" value="Genomic_DNA"/>
</dbReference>
<evidence type="ECO:0000313" key="2">
    <source>
        <dbReference type="EMBL" id="KAF7369812.1"/>
    </source>
</evidence>
<name>A0A8H6Z2U4_9AGAR</name>
<keyword evidence="3" id="KW-1185">Reference proteome</keyword>
<dbReference type="AlphaFoldDB" id="A0A8H6Z2U4"/>
<accession>A0A8H6Z2U4</accession>
<dbReference type="OrthoDB" id="2874131at2759"/>
<proteinExistence type="predicted"/>
<evidence type="ECO:0000256" key="1">
    <source>
        <dbReference type="SAM" id="MobiDB-lite"/>
    </source>
</evidence>
<organism evidence="2 3">
    <name type="scientific">Mycena venus</name>
    <dbReference type="NCBI Taxonomy" id="2733690"/>
    <lineage>
        <taxon>Eukaryota</taxon>
        <taxon>Fungi</taxon>
        <taxon>Dikarya</taxon>
        <taxon>Basidiomycota</taxon>
        <taxon>Agaricomycotina</taxon>
        <taxon>Agaricomycetes</taxon>
        <taxon>Agaricomycetidae</taxon>
        <taxon>Agaricales</taxon>
        <taxon>Marasmiineae</taxon>
        <taxon>Mycenaceae</taxon>
        <taxon>Mycena</taxon>
    </lineage>
</organism>
<feature type="compositionally biased region" description="Basic residues" evidence="1">
    <location>
        <begin position="328"/>
        <end position="340"/>
    </location>
</feature>
<feature type="region of interest" description="Disordered" evidence="1">
    <location>
        <begin position="322"/>
        <end position="355"/>
    </location>
</feature>